<sequence>MNLSRSFIILALGVMGIGIVFSAQFYITLDESRFSNSKSWAAWKNSINLYETKNWWIKSSVDTDWKPYTKYDTPIKIDSPETIDLKVILENDDSNVMPIGNRYLFLTGLYGVFRCYADGDEIYRFGDWSVEAHRNLFYGLPWHIIYLPGSTSEVHFEI</sequence>
<proteinExistence type="predicted"/>
<keyword evidence="1" id="KW-0472">Membrane</keyword>
<reference evidence="2 3" key="1">
    <citation type="submission" date="2023-12" db="EMBL/GenBank/DDBJ databases">
        <title>Baltic Sea Cyanobacteria.</title>
        <authorList>
            <person name="Delbaje E."/>
            <person name="Fewer D.P."/>
            <person name="Shishido T.K."/>
        </authorList>
    </citation>
    <scope>NUCLEOTIDE SEQUENCE [LARGE SCALE GENOMIC DNA]</scope>
    <source>
        <strain evidence="2 3">CCNP 1315</strain>
    </source>
</reference>
<comment type="caution">
    <text evidence="2">The sequence shown here is derived from an EMBL/GenBank/DDBJ whole genome shotgun (WGS) entry which is preliminary data.</text>
</comment>
<evidence type="ECO:0000313" key="3">
    <source>
        <dbReference type="Proteomes" id="UP001301728"/>
    </source>
</evidence>
<evidence type="ECO:0000313" key="2">
    <source>
        <dbReference type="EMBL" id="MEA5519650.1"/>
    </source>
</evidence>
<keyword evidence="3" id="KW-1185">Reference proteome</keyword>
<evidence type="ECO:0000256" key="1">
    <source>
        <dbReference type="SAM" id="Phobius"/>
    </source>
</evidence>
<gene>
    <name evidence="2" type="ORF">VB854_11925</name>
</gene>
<dbReference type="Proteomes" id="UP001301728">
    <property type="component" value="Unassembled WGS sequence"/>
</dbReference>
<keyword evidence="1" id="KW-0812">Transmembrane</keyword>
<keyword evidence="1" id="KW-1133">Transmembrane helix</keyword>
<dbReference type="EMBL" id="JAYGHT010000056">
    <property type="protein sequence ID" value="MEA5519650.1"/>
    <property type="molecule type" value="Genomic_DNA"/>
</dbReference>
<name>A0ABU5TXN2_9CYAN</name>
<feature type="transmembrane region" description="Helical" evidence="1">
    <location>
        <begin position="6"/>
        <end position="29"/>
    </location>
</feature>
<dbReference type="RefSeq" id="WP_323306849.1">
    <property type="nucleotide sequence ID" value="NZ_JAYGHT010000056.1"/>
</dbReference>
<protein>
    <submittedName>
        <fullName evidence="2">Uncharacterized protein</fullName>
    </submittedName>
</protein>
<feature type="non-terminal residue" evidence="2">
    <location>
        <position position="158"/>
    </location>
</feature>
<organism evidence="2 3">
    <name type="scientific">Limnoraphis robusta CCNP1315</name>
    <dbReference type="NCBI Taxonomy" id="3110306"/>
    <lineage>
        <taxon>Bacteria</taxon>
        <taxon>Bacillati</taxon>
        <taxon>Cyanobacteriota</taxon>
        <taxon>Cyanophyceae</taxon>
        <taxon>Oscillatoriophycideae</taxon>
        <taxon>Oscillatoriales</taxon>
        <taxon>Sirenicapillariaceae</taxon>
        <taxon>Limnoraphis</taxon>
    </lineage>
</organism>
<accession>A0ABU5TXN2</accession>